<accession>A0A151N3H4</accession>
<evidence type="ECO:0000313" key="2">
    <source>
        <dbReference type="EMBL" id="KYO31383.1"/>
    </source>
</evidence>
<keyword evidence="1" id="KW-1133">Transmembrane helix</keyword>
<protein>
    <submittedName>
        <fullName evidence="2">Uncharacterized protein</fullName>
    </submittedName>
</protein>
<reference evidence="2 3" key="1">
    <citation type="journal article" date="2012" name="Genome Biol.">
        <title>Sequencing three crocodilian genomes to illuminate the evolution of archosaurs and amniotes.</title>
        <authorList>
            <person name="St John J.A."/>
            <person name="Braun E.L."/>
            <person name="Isberg S.R."/>
            <person name="Miles L.G."/>
            <person name="Chong A.Y."/>
            <person name="Gongora J."/>
            <person name="Dalzell P."/>
            <person name="Moran C."/>
            <person name="Bed'hom B."/>
            <person name="Abzhanov A."/>
            <person name="Burgess S.C."/>
            <person name="Cooksey A.M."/>
            <person name="Castoe T.A."/>
            <person name="Crawford N.G."/>
            <person name="Densmore L.D."/>
            <person name="Drew J.C."/>
            <person name="Edwards S.V."/>
            <person name="Faircloth B.C."/>
            <person name="Fujita M.K."/>
            <person name="Greenwold M.J."/>
            <person name="Hoffmann F.G."/>
            <person name="Howard J.M."/>
            <person name="Iguchi T."/>
            <person name="Janes D.E."/>
            <person name="Khan S.Y."/>
            <person name="Kohno S."/>
            <person name="de Koning A.J."/>
            <person name="Lance S.L."/>
            <person name="McCarthy F.M."/>
            <person name="McCormack J.E."/>
            <person name="Merchant M.E."/>
            <person name="Peterson D.G."/>
            <person name="Pollock D.D."/>
            <person name="Pourmand N."/>
            <person name="Raney B.J."/>
            <person name="Roessler K.A."/>
            <person name="Sanford J.R."/>
            <person name="Sawyer R.H."/>
            <person name="Schmidt C.J."/>
            <person name="Triplett E.W."/>
            <person name="Tuberville T.D."/>
            <person name="Venegas-Anaya M."/>
            <person name="Howard J.T."/>
            <person name="Jarvis E.D."/>
            <person name="Guillette L.J.Jr."/>
            <person name="Glenn T.C."/>
            <person name="Green R.E."/>
            <person name="Ray D.A."/>
        </authorList>
    </citation>
    <scope>NUCLEOTIDE SEQUENCE [LARGE SCALE GENOMIC DNA]</scope>
    <source>
        <strain evidence="2">KSC_2009_1</strain>
    </source>
</reference>
<organism evidence="2 3">
    <name type="scientific">Alligator mississippiensis</name>
    <name type="common">American alligator</name>
    <dbReference type="NCBI Taxonomy" id="8496"/>
    <lineage>
        <taxon>Eukaryota</taxon>
        <taxon>Metazoa</taxon>
        <taxon>Chordata</taxon>
        <taxon>Craniata</taxon>
        <taxon>Vertebrata</taxon>
        <taxon>Euteleostomi</taxon>
        <taxon>Archelosauria</taxon>
        <taxon>Archosauria</taxon>
        <taxon>Crocodylia</taxon>
        <taxon>Alligatoridae</taxon>
        <taxon>Alligatorinae</taxon>
        <taxon>Alligator</taxon>
    </lineage>
</organism>
<feature type="transmembrane region" description="Helical" evidence="1">
    <location>
        <begin position="12"/>
        <end position="30"/>
    </location>
</feature>
<proteinExistence type="predicted"/>
<keyword evidence="1" id="KW-0472">Membrane</keyword>
<evidence type="ECO:0000256" key="1">
    <source>
        <dbReference type="SAM" id="Phobius"/>
    </source>
</evidence>
<gene>
    <name evidence="2" type="ORF">Y1Q_0005986</name>
</gene>
<dbReference type="Proteomes" id="UP000050525">
    <property type="component" value="Unassembled WGS sequence"/>
</dbReference>
<dbReference type="AlphaFoldDB" id="A0A151N3H4"/>
<keyword evidence="1" id="KW-0812">Transmembrane</keyword>
<comment type="caution">
    <text evidence="2">The sequence shown here is derived from an EMBL/GenBank/DDBJ whole genome shotgun (WGS) entry which is preliminary data.</text>
</comment>
<evidence type="ECO:0000313" key="3">
    <source>
        <dbReference type="Proteomes" id="UP000050525"/>
    </source>
</evidence>
<sequence length="102" mass="11203">MPQVFGFWETPTNGALPIAICSLVLTLSVFSHRFPMTLIAAMSVSLTSLNEFTLTTANPSASISQIEELRHLHLFISLTDSFLYCETEETEAPSLPAVKAKE</sequence>
<name>A0A151N3H4_ALLMI</name>
<dbReference type="EMBL" id="AKHW03004073">
    <property type="protein sequence ID" value="KYO31383.1"/>
    <property type="molecule type" value="Genomic_DNA"/>
</dbReference>
<keyword evidence="3" id="KW-1185">Reference proteome</keyword>